<protein>
    <submittedName>
        <fullName evidence="1">Uncharacterized protein</fullName>
    </submittedName>
</protein>
<organism evidence="1 2">
    <name type="scientific">Mycetomoellerius zeteki</name>
    <dbReference type="NCBI Taxonomy" id="64791"/>
    <lineage>
        <taxon>Eukaryota</taxon>
        <taxon>Metazoa</taxon>
        <taxon>Ecdysozoa</taxon>
        <taxon>Arthropoda</taxon>
        <taxon>Hexapoda</taxon>
        <taxon>Insecta</taxon>
        <taxon>Pterygota</taxon>
        <taxon>Neoptera</taxon>
        <taxon>Endopterygota</taxon>
        <taxon>Hymenoptera</taxon>
        <taxon>Apocrita</taxon>
        <taxon>Aculeata</taxon>
        <taxon>Formicoidea</taxon>
        <taxon>Formicidae</taxon>
        <taxon>Myrmicinae</taxon>
        <taxon>Mycetomoellerius</taxon>
    </lineage>
</organism>
<evidence type="ECO:0000313" key="2">
    <source>
        <dbReference type="Proteomes" id="UP000075809"/>
    </source>
</evidence>
<sequence length="85" mass="9367">MNIYLIYIIDVNIKNLNIKSFAYFAITSGINKYNIMSSMIIATMNQNSICKTGGNDEKMTPFSASCNPCSPASYLLSPSRLSVLT</sequence>
<accession>A0A151XH68</accession>
<evidence type="ECO:0000313" key="1">
    <source>
        <dbReference type="EMBL" id="KYQ59749.1"/>
    </source>
</evidence>
<reference evidence="1 2" key="1">
    <citation type="submission" date="2015-09" db="EMBL/GenBank/DDBJ databases">
        <title>Trachymyrmex zeteki WGS genome.</title>
        <authorList>
            <person name="Nygaard S."/>
            <person name="Hu H."/>
            <person name="Boomsma J."/>
            <person name="Zhang G."/>
        </authorList>
    </citation>
    <scope>NUCLEOTIDE SEQUENCE [LARGE SCALE GENOMIC DNA]</scope>
    <source>
        <strain evidence="1">Tzet28-1</strain>
        <tissue evidence="1">Whole body</tissue>
    </source>
</reference>
<dbReference type="AlphaFoldDB" id="A0A151XH68"/>
<dbReference type="Proteomes" id="UP000075809">
    <property type="component" value="Unassembled WGS sequence"/>
</dbReference>
<gene>
    <name evidence="1" type="ORF">ALC60_01134</name>
</gene>
<keyword evidence="2" id="KW-1185">Reference proteome</keyword>
<name>A0A151XH68_9HYME</name>
<proteinExistence type="predicted"/>
<dbReference type="EMBL" id="KQ982130">
    <property type="protein sequence ID" value="KYQ59749.1"/>
    <property type="molecule type" value="Genomic_DNA"/>
</dbReference>